<keyword evidence="9" id="KW-1185">Reference proteome</keyword>
<proteinExistence type="inferred from homology"/>
<evidence type="ECO:0000256" key="1">
    <source>
        <dbReference type="ARBA" id="ARBA00004418"/>
    </source>
</evidence>
<feature type="chain" id="PRO_5032636795" evidence="5">
    <location>
        <begin position="23"/>
        <end position="301"/>
    </location>
</feature>
<sequence>MCRSFTLGLLLLAMFISVPGRAAVTADQWLVRFSEAMHSYHYNGVLVYSREGQLDTVELSHDVNEMGEQSRLSYLDGLPREFLQHGDQIVHKISGETVASDRIHGRNPVGRFSGGLEQVKKYYQLQLKGQGRVVGRPAVIVEITPRDNQRLGYRLWLDKESALLLKSVTLDPLSRELETFQFTSFNFVRRDTPLKKEHQQQAPADGASLPWLPEGFDVYLVKDSVPVSENHLANMFGLSDGVSTFSVFIEPLRNDSLKEGVHQYGATVVVVRMVTRNNTARVVTVVGEIPLHTARKVAAAF</sequence>
<protein>
    <submittedName>
        <fullName evidence="8">MucB/RseB C-terminal domain-containing protein</fullName>
    </submittedName>
</protein>
<keyword evidence="3 5" id="KW-0732">Signal</keyword>
<dbReference type="InterPro" id="IPR033436">
    <property type="entry name" value="MucB/RseB_C"/>
</dbReference>
<comment type="subcellular location">
    <subcellularLocation>
        <location evidence="1">Periplasm</location>
    </subcellularLocation>
</comment>
<evidence type="ECO:0000313" key="8">
    <source>
        <dbReference type="EMBL" id="MBB1485432.1"/>
    </source>
</evidence>
<evidence type="ECO:0000259" key="6">
    <source>
        <dbReference type="Pfam" id="PF03888"/>
    </source>
</evidence>
<feature type="signal peptide" evidence="5">
    <location>
        <begin position="1"/>
        <end position="22"/>
    </location>
</feature>
<comment type="caution">
    <text evidence="8">The sequence shown here is derived from an EMBL/GenBank/DDBJ whole genome shotgun (WGS) entry which is preliminary data.</text>
</comment>
<feature type="domain" description="MucB/RseB N-terminal" evidence="6">
    <location>
        <begin position="26"/>
        <end position="193"/>
    </location>
</feature>
<feature type="domain" description="MucB/RseB C-terminal" evidence="7">
    <location>
        <begin position="208"/>
        <end position="299"/>
    </location>
</feature>
<dbReference type="Gene3D" id="2.50.20.10">
    <property type="entry name" value="Lipoprotein localisation LolA/LolB/LppX"/>
    <property type="match status" value="1"/>
</dbReference>
<evidence type="ECO:0000256" key="4">
    <source>
        <dbReference type="ARBA" id="ARBA00022764"/>
    </source>
</evidence>
<dbReference type="InterPro" id="IPR033434">
    <property type="entry name" value="MucB/RseB_N"/>
</dbReference>
<dbReference type="PIRSF" id="PIRSF005427">
    <property type="entry name" value="RseB"/>
    <property type="match status" value="1"/>
</dbReference>
<dbReference type="GO" id="GO:0032885">
    <property type="term" value="P:regulation of polysaccharide biosynthetic process"/>
    <property type="evidence" value="ECO:0007669"/>
    <property type="project" value="TreeGrafter"/>
</dbReference>
<dbReference type="Gene3D" id="3.30.200.100">
    <property type="entry name" value="MucB/RseB, C-terminal domain"/>
    <property type="match status" value="1"/>
</dbReference>
<name>A0A839ILM4_9GAMM</name>
<organism evidence="8 9">
    <name type="scientific">Oceanospirillum sediminis</name>
    <dbReference type="NCBI Taxonomy" id="2760088"/>
    <lineage>
        <taxon>Bacteria</taxon>
        <taxon>Pseudomonadati</taxon>
        <taxon>Pseudomonadota</taxon>
        <taxon>Gammaproteobacteria</taxon>
        <taxon>Oceanospirillales</taxon>
        <taxon>Oceanospirillaceae</taxon>
        <taxon>Oceanospirillum</taxon>
    </lineage>
</organism>
<evidence type="ECO:0000313" key="9">
    <source>
        <dbReference type="Proteomes" id="UP000565262"/>
    </source>
</evidence>
<dbReference type="GO" id="GO:0045152">
    <property type="term" value="F:antisigma factor binding"/>
    <property type="evidence" value="ECO:0007669"/>
    <property type="project" value="TreeGrafter"/>
</dbReference>
<evidence type="ECO:0000256" key="2">
    <source>
        <dbReference type="ARBA" id="ARBA00008150"/>
    </source>
</evidence>
<accession>A0A839ILM4</accession>
<dbReference type="Proteomes" id="UP000565262">
    <property type="component" value="Unassembled WGS sequence"/>
</dbReference>
<dbReference type="GO" id="GO:0030288">
    <property type="term" value="C:outer membrane-bounded periplasmic space"/>
    <property type="evidence" value="ECO:0007669"/>
    <property type="project" value="TreeGrafter"/>
</dbReference>
<evidence type="ECO:0000256" key="3">
    <source>
        <dbReference type="ARBA" id="ARBA00022729"/>
    </source>
</evidence>
<dbReference type="AlphaFoldDB" id="A0A839ILM4"/>
<reference evidence="8 9" key="1">
    <citation type="submission" date="2020-08" db="EMBL/GenBank/DDBJ databases">
        <title>Oceanospirillum sp. nov. isolated from marine sediment.</title>
        <authorList>
            <person name="Ji X."/>
        </authorList>
    </citation>
    <scope>NUCLEOTIDE SEQUENCE [LARGE SCALE GENOMIC DNA]</scope>
    <source>
        <strain evidence="8 9">D5</strain>
    </source>
</reference>
<comment type="similarity">
    <text evidence="2">Belongs to the RseB family.</text>
</comment>
<dbReference type="CDD" id="cd16327">
    <property type="entry name" value="RseB"/>
    <property type="match status" value="1"/>
</dbReference>
<dbReference type="Pfam" id="PF17188">
    <property type="entry name" value="MucB_RseB_C"/>
    <property type="match status" value="1"/>
</dbReference>
<gene>
    <name evidence="8" type="ORF">H4O21_02260</name>
</gene>
<dbReference type="PANTHER" id="PTHR38782:SF1">
    <property type="entry name" value="SIGMA-E FACTOR REGULATORY PROTEIN RSEB"/>
    <property type="match status" value="1"/>
</dbReference>
<evidence type="ECO:0000256" key="5">
    <source>
        <dbReference type="SAM" id="SignalP"/>
    </source>
</evidence>
<dbReference type="EMBL" id="JACJFM010000002">
    <property type="protein sequence ID" value="MBB1485432.1"/>
    <property type="molecule type" value="Genomic_DNA"/>
</dbReference>
<dbReference type="InterPro" id="IPR038484">
    <property type="entry name" value="MucB/RseB_C_sf"/>
</dbReference>
<evidence type="ECO:0000259" key="7">
    <source>
        <dbReference type="Pfam" id="PF17188"/>
    </source>
</evidence>
<keyword evidence="4" id="KW-0574">Periplasm</keyword>
<dbReference type="PANTHER" id="PTHR38782">
    <property type="match status" value="1"/>
</dbReference>
<dbReference type="InterPro" id="IPR005588">
    <property type="entry name" value="MucB_RseB"/>
</dbReference>
<dbReference type="Pfam" id="PF03888">
    <property type="entry name" value="MucB_RseB"/>
    <property type="match status" value="1"/>
</dbReference>
<dbReference type="RefSeq" id="WP_182807213.1">
    <property type="nucleotide sequence ID" value="NZ_JACJFM010000002.1"/>
</dbReference>